<reference evidence="5 6" key="1">
    <citation type="submission" date="2006-12" db="EMBL/GenBank/DDBJ databases">
        <title>Complete sequence of Shewanella amazonensis SB2B.</title>
        <authorList>
            <consortium name="US DOE Joint Genome Institute"/>
            <person name="Copeland A."/>
            <person name="Lucas S."/>
            <person name="Lapidus A."/>
            <person name="Barry K."/>
            <person name="Detter J.C."/>
            <person name="Glavina del Rio T."/>
            <person name="Hammon N."/>
            <person name="Israni S."/>
            <person name="Dalin E."/>
            <person name="Tice H."/>
            <person name="Pitluck S."/>
            <person name="Munk A.C."/>
            <person name="Brettin T."/>
            <person name="Bruce D."/>
            <person name="Han C."/>
            <person name="Tapia R."/>
            <person name="Gilna P."/>
            <person name="Schmutz J."/>
            <person name="Larimer F."/>
            <person name="Land M."/>
            <person name="Hauser L."/>
            <person name="Kyrpides N."/>
            <person name="Mikhailova N."/>
            <person name="Fredrickson J."/>
            <person name="Richardson P."/>
        </authorList>
    </citation>
    <scope>NUCLEOTIDE SEQUENCE [LARGE SCALE GENOMIC DNA]</scope>
    <source>
        <strain evidence="6">ATCC BAA-1098 / SB2B</strain>
    </source>
</reference>
<dbReference type="AlphaFoldDB" id="A1SAT3"/>
<dbReference type="HOGENOM" id="CLU_048104_0_0_6"/>
<dbReference type="RefSeq" id="WP_011761394.1">
    <property type="nucleotide sequence ID" value="NC_008700.1"/>
</dbReference>
<dbReference type="SUPFAM" id="SSF53822">
    <property type="entry name" value="Periplasmic binding protein-like I"/>
    <property type="match status" value="1"/>
</dbReference>
<dbReference type="InterPro" id="IPR028082">
    <property type="entry name" value="Peripla_BP_I"/>
</dbReference>
<sequence>MRLLFILGFWLIFSPAYAKTPVLFLNPGYSSESFWGDVDSLLEASAARLDMQVETLHSNRNHFDMIRQASEVAGRAKLPAFVLMVNEKHGGLRMLEAFYLKPVYIQFILNDISIEERQNLLKDPHWRTYLLPAVIPDNQDVGNLTAMALVKKLGEQPAQLVLISGDKTTPASVERTQGALAVFQAQSDVTVEQTVYGQWQEDKAYQQAQVLLQRYPAIKAVWTANDHMAFGVIRALKEKQLTPGKDVLLSTINTSPQVLALRRAGEINALGGGHFLAAGIALANIRQFKDTGEYPQVHISLFRLLEPDTPLFDALEKRDWAGLLDQVLDPTRIPGSL</sequence>
<dbReference type="GO" id="GO:0055085">
    <property type="term" value="P:transmembrane transport"/>
    <property type="evidence" value="ECO:0007669"/>
    <property type="project" value="UniProtKB-ARBA"/>
</dbReference>
<evidence type="ECO:0000256" key="3">
    <source>
        <dbReference type="ARBA" id="ARBA00022729"/>
    </source>
</evidence>
<evidence type="ECO:0000256" key="1">
    <source>
        <dbReference type="ARBA" id="ARBA00004196"/>
    </source>
</evidence>
<dbReference type="KEGG" id="saz:Sama_3287"/>
<dbReference type="InterPro" id="IPR025997">
    <property type="entry name" value="SBP_2_dom"/>
</dbReference>
<dbReference type="GO" id="GO:0030246">
    <property type="term" value="F:carbohydrate binding"/>
    <property type="evidence" value="ECO:0007669"/>
    <property type="project" value="UniProtKB-ARBA"/>
</dbReference>
<organism evidence="5 6">
    <name type="scientific">Shewanella amazonensis (strain ATCC BAA-1098 / SB2B)</name>
    <dbReference type="NCBI Taxonomy" id="326297"/>
    <lineage>
        <taxon>Bacteria</taxon>
        <taxon>Pseudomonadati</taxon>
        <taxon>Pseudomonadota</taxon>
        <taxon>Gammaproteobacteria</taxon>
        <taxon>Alteromonadales</taxon>
        <taxon>Shewanellaceae</taxon>
        <taxon>Shewanella</taxon>
    </lineage>
</organism>
<dbReference type="Proteomes" id="UP000009175">
    <property type="component" value="Chromosome"/>
</dbReference>
<proteinExistence type="inferred from homology"/>
<keyword evidence="6" id="KW-1185">Reference proteome</keyword>
<dbReference type="GO" id="GO:0030313">
    <property type="term" value="C:cell envelope"/>
    <property type="evidence" value="ECO:0007669"/>
    <property type="project" value="UniProtKB-SubCell"/>
</dbReference>
<comment type="subcellular location">
    <subcellularLocation>
        <location evidence="1">Cell envelope</location>
    </subcellularLocation>
</comment>
<name>A1SAT3_SHEAM</name>
<dbReference type="PANTHER" id="PTHR46847">
    <property type="entry name" value="D-ALLOSE-BINDING PERIPLASMIC PROTEIN-RELATED"/>
    <property type="match status" value="1"/>
</dbReference>
<accession>A1SAT3</accession>
<gene>
    <name evidence="5" type="ordered locus">Sama_3287</name>
</gene>
<dbReference type="eggNOG" id="COG1879">
    <property type="taxonomic scope" value="Bacteria"/>
</dbReference>
<evidence type="ECO:0000313" key="6">
    <source>
        <dbReference type="Proteomes" id="UP000009175"/>
    </source>
</evidence>
<evidence type="ECO:0000259" key="4">
    <source>
        <dbReference type="Pfam" id="PF13407"/>
    </source>
</evidence>
<comment type="similarity">
    <text evidence="2">Belongs to the bacterial solute-binding protein 2 family.</text>
</comment>
<dbReference type="OrthoDB" id="245475at2"/>
<dbReference type="CDD" id="cd06324">
    <property type="entry name" value="PBP1_ABC_sugar_binding-like"/>
    <property type="match status" value="1"/>
</dbReference>
<keyword evidence="3" id="KW-0732">Signal</keyword>
<dbReference type="Gene3D" id="3.40.50.2300">
    <property type="match status" value="2"/>
</dbReference>
<dbReference type="STRING" id="326297.Sama_3287"/>
<protein>
    <submittedName>
        <fullName evidence="5">Periplasmic sugar-binding protein</fullName>
    </submittedName>
</protein>
<feature type="domain" description="Periplasmic binding protein" evidence="4">
    <location>
        <begin position="134"/>
        <end position="271"/>
    </location>
</feature>
<dbReference type="EMBL" id="CP000507">
    <property type="protein sequence ID" value="ABM01490.1"/>
    <property type="molecule type" value="Genomic_DNA"/>
</dbReference>
<evidence type="ECO:0000256" key="2">
    <source>
        <dbReference type="ARBA" id="ARBA00007639"/>
    </source>
</evidence>
<dbReference type="PANTHER" id="PTHR46847:SF2">
    <property type="entry name" value="ABC TRANSPORTER SUGAR-BINDING PROTEIN"/>
    <property type="match status" value="1"/>
</dbReference>
<evidence type="ECO:0000313" key="5">
    <source>
        <dbReference type="EMBL" id="ABM01490.1"/>
    </source>
</evidence>
<dbReference type="Pfam" id="PF13407">
    <property type="entry name" value="Peripla_BP_4"/>
    <property type="match status" value="1"/>
</dbReference>